<evidence type="ECO:0000313" key="2">
    <source>
        <dbReference type="Proteomes" id="UP000318815"/>
    </source>
</evidence>
<comment type="caution">
    <text evidence="1">The sequence shown here is derived from an EMBL/GenBank/DDBJ whole genome shotgun (WGS) entry which is preliminary data.</text>
</comment>
<name>A0A5C6M3D8_9BACT</name>
<reference evidence="1 2" key="1">
    <citation type="submission" date="2019-08" db="EMBL/GenBank/DDBJ databases">
        <title>Whole genome sequencing of chitin degrading bacteria Chitinophaga pinensis YS16.</title>
        <authorList>
            <person name="Singh R.P."/>
            <person name="Manchanda G."/>
            <person name="Maurya I.K."/>
            <person name="Joshi N.K."/>
            <person name="Srivastava A.K."/>
        </authorList>
    </citation>
    <scope>NUCLEOTIDE SEQUENCE [LARGE SCALE GENOMIC DNA]</scope>
    <source>
        <strain evidence="1 2">YS-16</strain>
    </source>
</reference>
<dbReference type="Proteomes" id="UP000318815">
    <property type="component" value="Unassembled WGS sequence"/>
</dbReference>
<protein>
    <submittedName>
        <fullName evidence="1">Uncharacterized protein</fullName>
    </submittedName>
</protein>
<dbReference type="RefSeq" id="WP_146303261.1">
    <property type="nucleotide sequence ID" value="NZ_VOHS01000001.1"/>
</dbReference>
<dbReference type="AlphaFoldDB" id="A0A5C6M3D8"/>
<dbReference type="OrthoDB" id="672834at2"/>
<keyword evidence="2" id="KW-1185">Reference proteome</keyword>
<accession>A0A5C6M3D8</accession>
<evidence type="ECO:0000313" key="1">
    <source>
        <dbReference type="EMBL" id="TWW02539.1"/>
    </source>
</evidence>
<dbReference type="EMBL" id="VOHS01000001">
    <property type="protein sequence ID" value="TWW02539.1"/>
    <property type="molecule type" value="Genomic_DNA"/>
</dbReference>
<sequence>MKKKMPSAPEPINLLQDVHSRMINLPIYFRERVCEECSWSIPTFYRKMRTAIRPGSLNSEKITPSLSNAEKEKIIAVLDEVFEGFWEYCGKYRKKPAKD</sequence>
<organism evidence="1 2">
    <name type="scientific">Chitinophaga pinensis</name>
    <dbReference type="NCBI Taxonomy" id="79329"/>
    <lineage>
        <taxon>Bacteria</taxon>
        <taxon>Pseudomonadati</taxon>
        <taxon>Bacteroidota</taxon>
        <taxon>Chitinophagia</taxon>
        <taxon>Chitinophagales</taxon>
        <taxon>Chitinophagaceae</taxon>
        <taxon>Chitinophaga</taxon>
    </lineage>
</organism>
<proteinExistence type="predicted"/>
<gene>
    <name evidence="1" type="ORF">FEF09_01655</name>
</gene>